<dbReference type="AlphaFoldDB" id="A0ABD5NQE4"/>
<name>A0ABD5NQE4_9EURY</name>
<dbReference type="PANTHER" id="PTHR11365">
    <property type="entry name" value="5-OXOPROLINASE RELATED"/>
    <property type="match status" value="1"/>
</dbReference>
<organism evidence="2 3">
    <name type="scientific">Halovivax cerinus</name>
    <dbReference type="NCBI Taxonomy" id="1487865"/>
    <lineage>
        <taxon>Archaea</taxon>
        <taxon>Methanobacteriati</taxon>
        <taxon>Methanobacteriota</taxon>
        <taxon>Stenosarchaea group</taxon>
        <taxon>Halobacteria</taxon>
        <taxon>Halobacteriales</taxon>
        <taxon>Natrialbaceae</taxon>
        <taxon>Halovivax</taxon>
    </lineage>
</organism>
<dbReference type="Pfam" id="PF02538">
    <property type="entry name" value="Hydantoinase_B"/>
    <property type="match status" value="1"/>
</dbReference>
<reference evidence="2 3" key="1">
    <citation type="journal article" date="2019" name="Int. J. Syst. Evol. Microbiol.">
        <title>The Global Catalogue of Microorganisms (GCM) 10K type strain sequencing project: providing services to taxonomists for standard genome sequencing and annotation.</title>
        <authorList>
            <consortium name="The Broad Institute Genomics Platform"/>
            <consortium name="The Broad Institute Genome Sequencing Center for Infectious Disease"/>
            <person name="Wu L."/>
            <person name="Ma J."/>
        </authorList>
    </citation>
    <scope>NUCLEOTIDE SEQUENCE [LARGE SCALE GENOMIC DNA]</scope>
    <source>
        <strain evidence="2 3">IBRC-M 10256</strain>
    </source>
</reference>
<evidence type="ECO:0000259" key="1">
    <source>
        <dbReference type="Pfam" id="PF02538"/>
    </source>
</evidence>
<sequence length="650" mass="70617">MTQIPGHEPYTAVTELDESKVDDVDFHELPDDHELDQVTFEVLRNRLQQINEEQGTTLKQVSGSPIVTDAYDFNVTIGDERGDTVSLGPYVMYHASVTDLIIKWIIERRADNPGIEPGDMYICNDPWIGAVHQNDAVVLAPVFHEGELFSWVSSTVHQVDVGGNEIGSFAIEDDDAFAEAEPVPPTKLVEDGELRTDIEDIFLRKSRAPAMVGMDLRAQIAGNNVAIDRIHELIDDYGADTVKAVMKETMDYAETSLRNRLRELPDGVWRHVDYQEVANADDRGVHRTEVALEKDGDTLRFHVDGDPAAGMINTTYAGMRGGLVAPVLPMLCHDLPWALGGIFRAIEFEAESNIVVNAEFPAGTGMAAIAGTWHTVNLSNQCVAKLLAASDEYSEDLVAGSSGSWVTMNAMGIDQRGDQFVTQFMDPMSGGWGARSHSDGINTAGIFAAPGGITANVESNELAFPMLYMYRKEMADSGGPGEHRGGVTASMCWLPHDTDAPMQHVISAFGAAAPTSHGVSGGHPSNSVRYELVRDSNAADLLESGEIPADVGEIDGDRDIVSPKAKFVQEADDIYYSIWQGGGGYGDPIDRDPERVAADVRAGYVSEEEARRTYGVVLSDGDVDVAATTDRREEIRADRLAASPWGESDD</sequence>
<feature type="domain" description="Hydantoinase B/oxoprolinase" evidence="1">
    <location>
        <begin position="36"/>
        <end position="588"/>
    </location>
</feature>
<dbReference type="EMBL" id="JBHSAQ010000007">
    <property type="protein sequence ID" value="MFC3958784.1"/>
    <property type="molecule type" value="Genomic_DNA"/>
</dbReference>
<dbReference type="GeneID" id="73901719"/>
<dbReference type="PANTHER" id="PTHR11365:SF23">
    <property type="entry name" value="HYPOTHETICAL 5-OXOPROLINASE (EUROFUNG)-RELATED"/>
    <property type="match status" value="1"/>
</dbReference>
<protein>
    <submittedName>
        <fullName evidence="2">Hydantoinase B/oxoprolinase family protein</fullName>
    </submittedName>
</protein>
<dbReference type="Proteomes" id="UP001595846">
    <property type="component" value="Unassembled WGS sequence"/>
</dbReference>
<gene>
    <name evidence="2" type="ORF">ACFOUR_10445</name>
</gene>
<evidence type="ECO:0000313" key="3">
    <source>
        <dbReference type="Proteomes" id="UP001595846"/>
    </source>
</evidence>
<keyword evidence="3" id="KW-1185">Reference proteome</keyword>
<dbReference type="RefSeq" id="WP_256532621.1">
    <property type="nucleotide sequence ID" value="NZ_CP101824.1"/>
</dbReference>
<dbReference type="InterPro" id="IPR045079">
    <property type="entry name" value="Oxoprolinase-like"/>
</dbReference>
<proteinExistence type="predicted"/>
<evidence type="ECO:0000313" key="2">
    <source>
        <dbReference type="EMBL" id="MFC3958784.1"/>
    </source>
</evidence>
<accession>A0ABD5NQE4</accession>
<comment type="caution">
    <text evidence="2">The sequence shown here is derived from an EMBL/GenBank/DDBJ whole genome shotgun (WGS) entry which is preliminary data.</text>
</comment>
<dbReference type="InterPro" id="IPR003692">
    <property type="entry name" value="Hydantoinase_B"/>
</dbReference>